<evidence type="ECO:0000313" key="1">
    <source>
        <dbReference type="EMBL" id="OAX42128.1"/>
    </source>
</evidence>
<evidence type="ECO:0000313" key="2">
    <source>
        <dbReference type="Proteomes" id="UP000092154"/>
    </source>
</evidence>
<dbReference type="AlphaFoldDB" id="A0A1B7NBG1"/>
<accession>A0A1B7NBG1</accession>
<reference evidence="1 2" key="1">
    <citation type="submission" date="2016-06" db="EMBL/GenBank/DDBJ databases">
        <title>Comparative genomics of the ectomycorrhizal sister species Rhizopogon vinicolor and Rhizopogon vesiculosus (Basidiomycota: Boletales) reveals a divergence of the mating type B locus.</title>
        <authorList>
            <consortium name="DOE Joint Genome Institute"/>
            <person name="Mujic A.B."/>
            <person name="Kuo A."/>
            <person name="Tritt A."/>
            <person name="Lipzen A."/>
            <person name="Chen C."/>
            <person name="Johnson J."/>
            <person name="Sharma A."/>
            <person name="Barry K."/>
            <person name="Grigoriev I.V."/>
            <person name="Spatafora J.W."/>
        </authorList>
    </citation>
    <scope>NUCLEOTIDE SEQUENCE [LARGE SCALE GENOMIC DNA]</scope>
    <source>
        <strain evidence="1 2">AM-OR11-026</strain>
    </source>
</reference>
<organism evidence="1 2">
    <name type="scientific">Rhizopogon vinicolor AM-OR11-026</name>
    <dbReference type="NCBI Taxonomy" id="1314800"/>
    <lineage>
        <taxon>Eukaryota</taxon>
        <taxon>Fungi</taxon>
        <taxon>Dikarya</taxon>
        <taxon>Basidiomycota</taxon>
        <taxon>Agaricomycotina</taxon>
        <taxon>Agaricomycetes</taxon>
        <taxon>Agaricomycetidae</taxon>
        <taxon>Boletales</taxon>
        <taxon>Suillineae</taxon>
        <taxon>Rhizopogonaceae</taxon>
        <taxon>Rhizopogon</taxon>
    </lineage>
</organism>
<sequence>MNPDLSVFLKHANPSPLAREVVDPSYRHGTELQADDLSFSGPHERFIEYIQDHLANTMFEDTDWHRDVHRASVLLAFHTYWEGYRDVQARDDMQSASNKPKPTLVVFYTDTEYKFIVIKGVQLVHQYDIEVIEEQPPNLTPLLYDTLENAAQSARDLELSRTTYVNPDNILIQAVAHDWRGFYFILHGRVRLVGFWYKNPRSGTRRVKGGIMVQGCL</sequence>
<dbReference type="OrthoDB" id="10490127at2759"/>
<dbReference type="Proteomes" id="UP000092154">
    <property type="component" value="Unassembled WGS sequence"/>
</dbReference>
<protein>
    <submittedName>
        <fullName evidence="1">Uncharacterized protein</fullName>
    </submittedName>
</protein>
<proteinExistence type="predicted"/>
<keyword evidence="2" id="KW-1185">Reference proteome</keyword>
<gene>
    <name evidence="1" type="ORF">K503DRAFT_863296</name>
</gene>
<dbReference type="InParanoid" id="A0A1B7NBG1"/>
<name>A0A1B7NBG1_9AGAM</name>
<dbReference type="EMBL" id="KV448163">
    <property type="protein sequence ID" value="OAX42128.1"/>
    <property type="molecule type" value="Genomic_DNA"/>
</dbReference>